<evidence type="ECO:0000313" key="2">
    <source>
        <dbReference type="Proteomes" id="UP000184267"/>
    </source>
</evidence>
<keyword evidence="2" id="KW-1185">Reference proteome</keyword>
<dbReference type="Proteomes" id="UP000184267">
    <property type="component" value="Unassembled WGS sequence"/>
</dbReference>
<reference evidence="1 2" key="1">
    <citation type="submission" date="2016-10" db="EMBL/GenBank/DDBJ databases">
        <title>Genome sequence of the basidiomycete white-rot fungus Trametes pubescens.</title>
        <authorList>
            <person name="Makela M.R."/>
            <person name="Granchi Z."/>
            <person name="Peng M."/>
            <person name="De Vries R.P."/>
            <person name="Grigoriev I."/>
            <person name="Riley R."/>
            <person name="Hilden K."/>
        </authorList>
    </citation>
    <scope>NUCLEOTIDE SEQUENCE [LARGE SCALE GENOMIC DNA]</scope>
    <source>
        <strain evidence="1 2">FBCC735</strain>
    </source>
</reference>
<gene>
    <name evidence="1" type="ORF">TRAPUB_6370</name>
</gene>
<sequence>MPHIALLDLPVELRLQIYEDFLATHQRVRSKTQPTNAHLRLLYTCRQIEQEAGAILRRYVSLANEFQIRAFLQDAPPALAAQVAWADVANDGRIWRATGPDKEEDLPLSSLHLALARMTALARLRVFQCRQGLPLALQSTIHARRPRQLRLGFERALFPKGGPALRLYEQHLDPDTRVELFDTVPPTALVSLRLSGEIVAAPGDRGPQPTPALRELALDGVIGTFFDRHTIDECFPGACLHSFTYVLGHRLGFELRNNHLESLVAGHGAHLRTLVLRGCSRLSSTVVSRCLEALPALEYFALSLVTVNEAQSNFVESLPPKLAVFKLQVINAWYAIPLMEAERGLCNAIENKVLLRETPYLRVCLCFRLQLMTEEGRQERWTQIAQERHVQLDMGRWDGQIID</sequence>
<dbReference type="EMBL" id="MNAD01001636">
    <property type="protein sequence ID" value="OJT03027.1"/>
    <property type="molecule type" value="Genomic_DNA"/>
</dbReference>
<name>A0A1M2V656_TRAPU</name>
<proteinExistence type="predicted"/>
<organism evidence="1 2">
    <name type="scientific">Trametes pubescens</name>
    <name type="common">White-rot fungus</name>
    <dbReference type="NCBI Taxonomy" id="154538"/>
    <lineage>
        <taxon>Eukaryota</taxon>
        <taxon>Fungi</taxon>
        <taxon>Dikarya</taxon>
        <taxon>Basidiomycota</taxon>
        <taxon>Agaricomycotina</taxon>
        <taxon>Agaricomycetes</taxon>
        <taxon>Polyporales</taxon>
        <taxon>Polyporaceae</taxon>
        <taxon>Trametes</taxon>
    </lineage>
</organism>
<dbReference type="OMA" id="YELYLEP"/>
<evidence type="ECO:0000313" key="1">
    <source>
        <dbReference type="EMBL" id="OJT03027.1"/>
    </source>
</evidence>
<dbReference type="AlphaFoldDB" id="A0A1M2V656"/>
<dbReference type="OrthoDB" id="2951834at2759"/>
<dbReference type="InterPro" id="IPR032675">
    <property type="entry name" value="LRR_dom_sf"/>
</dbReference>
<dbReference type="Gene3D" id="3.80.10.10">
    <property type="entry name" value="Ribonuclease Inhibitor"/>
    <property type="match status" value="1"/>
</dbReference>
<evidence type="ECO:0008006" key="3">
    <source>
        <dbReference type="Google" id="ProtNLM"/>
    </source>
</evidence>
<protein>
    <recommendedName>
        <fullName evidence="3">F-box domain-containing protein</fullName>
    </recommendedName>
</protein>
<comment type="caution">
    <text evidence="1">The sequence shown here is derived from an EMBL/GenBank/DDBJ whole genome shotgun (WGS) entry which is preliminary data.</text>
</comment>
<accession>A0A1M2V656</accession>